<name>A0A0A8XXG2_ARUDO</name>
<protein>
    <submittedName>
        <fullName evidence="1">Uncharacterized protein</fullName>
    </submittedName>
</protein>
<reference evidence="1" key="2">
    <citation type="journal article" date="2015" name="Data Brief">
        <title>Shoot transcriptome of the giant reed, Arundo donax.</title>
        <authorList>
            <person name="Barrero R.A."/>
            <person name="Guerrero F.D."/>
            <person name="Moolhuijzen P."/>
            <person name="Goolsby J.A."/>
            <person name="Tidwell J."/>
            <person name="Bellgard S.E."/>
            <person name="Bellgard M.I."/>
        </authorList>
    </citation>
    <scope>NUCLEOTIDE SEQUENCE</scope>
    <source>
        <tissue evidence="1">Shoot tissue taken approximately 20 cm above the soil surface</tissue>
    </source>
</reference>
<accession>A0A0A8XXG2</accession>
<sequence>MLTKSRQIISS</sequence>
<proteinExistence type="predicted"/>
<organism evidence="1">
    <name type="scientific">Arundo donax</name>
    <name type="common">Giant reed</name>
    <name type="synonym">Donax arundinaceus</name>
    <dbReference type="NCBI Taxonomy" id="35708"/>
    <lineage>
        <taxon>Eukaryota</taxon>
        <taxon>Viridiplantae</taxon>
        <taxon>Streptophyta</taxon>
        <taxon>Embryophyta</taxon>
        <taxon>Tracheophyta</taxon>
        <taxon>Spermatophyta</taxon>
        <taxon>Magnoliopsida</taxon>
        <taxon>Liliopsida</taxon>
        <taxon>Poales</taxon>
        <taxon>Poaceae</taxon>
        <taxon>PACMAD clade</taxon>
        <taxon>Arundinoideae</taxon>
        <taxon>Arundineae</taxon>
        <taxon>Arundo</taxon>
    </lineage>
</organism>
<evidence type="ECO:0000313" key="1">
    <source>
        <dbReference type="EMBL" id="JAD18659.1"/>
    </source>
</evidence>
<dbReference type="EMBL" id="GBRH01279236">
    <property type="protein sequence ID" value="JAD18659.1"/>
    <property type="molecule type" value="Transcribed_RNA"/>
</dbReference>
<reference evidence="1" key="1">
    <citation type="submission" date="2014-09" db="EMBL/GenBank/DDBJ databases">
        <authorList>
            <person name="Magalhaes I.L.F."/>
            <person name="Oliveira U."/>
            <person name="Santos F.R."/>
            <person name="Vidigal T.H.D.A."/>
            <person name="Brescovit A.D."/>
            <person name="Santos A.J."/>
        </authorList>
    </citation>
    <scope>NUCLEOTIDE SEQUENCE</scope>
    <source>
        <tissue evidence="1">Shoot tissue taken approximately 20 cm above the soil surface</tissue>
    </source>
</reference>